<dbReference type="EMBL" id="JADFTS010000006">
    <property type="protein sequence ID" value="KAF9603084.1"/>
    <property type="molecule type" value="Genomic_DNA"/>
</dbReference>
<proteinExistence type="predicted"/>
<dbReference type="PANTHER" id="PTHR31286">
    <property type="entry name" value="GLYCINE-RICH CELL WALL STRUCTURAL PROTEIN 1.8-LIKE"/>
    <property type="match status" value="1"/>
</dbReference>
<reference evidence="3 4" key="1">
    <citation type="submission" date="2020-10" db="EMBL/GenBank/DDBJ databases">
        <title>The Coptis chinensis genome and diversification of protoberbering-type alkaloids.</title>
        <authorList>
            <person name="Wang B."/>
            <person name="Shu S."/>
            <person name="Song C."/>
            <person name="Liu Y."/>
        </authorList>
    </citation>
    <scope>NUCLEOTIDE SEQUENCE [LARGE SCALE GENOMIC DNA]</scope>
    <source>
        <strain evidence="3">HL-2020</strain>
        <tissue evidence="3">Leaf</tissue>
    </source>
</reference>
<sequence>MLQVTNGAIHSSREQGNNPSMVNNRAQNTQQNPPANSDTRWSSLFQGDKVSPPDTALQRFDLDMIEGVTQVPFDLRWKGLNVWRDYVVGFFLEQRLPYLVVREALKKKWKTKGDYEMVADAELFYFKFSNEEDKRKVLENSPIYIAGKCFIVTQWTQDIEKRKNTVKAIPIWANLGQSDAVVINRRAEAAYAEGVDNTVGNPNEVSMDELCLNVIAIGSEGVLRSTDESSVVTENAEGLVVTDETTQLVEGSEVVVNATNMILDRIEGLEMAIVITTPEEPEAITGNAQGYESDSDTEMSQSNMFAALIPYVEDRQSEDIQTNSNPLMHYDLEQNEYNNLLEATRNGDLEDAKPSEDETIYFKDKNNIPLA</sequence>
<name>A0A835LTS6_9MAGN</name>
<dbReference type="InterPro" id="IPR040256">
    <property type="entry name" value="At4g02000-like"/>
</dbReference>
<dbReference type="Proteomes" id="UP000631114">
    <property type="component" value="Unassembled WGS sequence"/>
</dbReference>
<dbReference type="Pfam" id="PF14111">
    <property type="entry name" value="DUF4283"/>
    <property type="match status" value="1"/>
</dbReference>
<dbReference type="InterPro" id="IPR025558">
    <property type="entry name" value="DUF4283"/>
</dbReference>
<evidence type="ECO:0000313" key="3">
    <source>
        <dbReference type="EMBL" id="KAF9603084.1"/>
    </source>
</evidence>
<organism evidence="3 4">
    <name type="scientific">Coptis chinensis</name>
    <dbReference type="NCBI Taxonomy" id="261450"/>
    <lineage>
        <taxon>Eukaryota</taxon>
        <taxon>Viridiplantae</taxon>
        <taxon>Streptophyta</taxon>
        <taxon>Embryophyta</taxon>
        <taxon>Tracheophyta</taxon>
        <taxon>Spermatophyta</taxon>
        <taxon>Magnoliopsida</taxon>
        <taxon>Ranunculales</taxon>
        <taxon>Ranunculaceae</taxon>
        <taxon>Coptidoideae</taxon>
        <taxon>Coptis</taxon>
    </lineage>
</organism>
<evidence type="ECO:0000313" key="4">
    <source>
        <dbReference type="Proteomes" id="UP000631114"/>
    </source>
</evidence>
<keyword evidence="4" id="KW-1185">Reference proteome</keyword>
<dbReference type="AlphaFoldDB" id="A0A835LTS6"/>
<feature type="domain" description="DUF4283" evidence="2">
    <location>
        <begin position="81"/>
        <end position="159"/>
    </location>
</feature>
<evidence type="ECO:0000256" key="1">
    <source>
        <dbReference type="SAM" id="MobiDB-lite"/>
    </source>
</evidence>
<protein>
    <recommendedName>
        <fullName evidence="2">DUF4283 domain-containing protein</fullName>
    </recommendedName>
</protein>
<gene>
    <name evidence="3" type="ORF">IFM89_033809</name>
</gene>
<accession>A0A835LTS6</accession>
<evidence type="ECO:0000259" key="2">
    <source>
        <dbReference type="Pfam" id="PF14111"/>
    </source>
</evidence>
<comment type="caution">
    <text evidence="3">The sequence shown here is derived from an EMBL/GenBank/DDBJ whole genome shotgun (WGS) entry which is preliminary data.</text>
</comment>
<dbReference type="PANTHER" id="PTHR31286:SF165">
    <property type="entry name" value="DUF4283 DOMAIN-CONTAINING PROTEIN"/>
    <property type="match status" value="1"/>
</dbReference>
<feature type="region of interest" description="Disordered" evidence="1">
    <location>
        <begin position="1"/>
        <end position="45"/>
    </location>
</feature>